<dbReference type="Pfam" id="PF00240">
    <property type="entry name" value="ubiquitin"/>
    <property type="match status" value="1"/>
</dbReference>
<dbReference type="SUPFAM" id="SSF63491">
    <property type="entry name" value="BAG domain"/>
    <property type="match status" value="1"/>
</dbReference>
<dbReference type="GO" id="GO:0005737">
    <property type="term" value="C:cytoplasm"/>
    <property type="evidence" value="ECO:0007669"/>
    <property type="project" value="UniProtKB-ARBA"/>
</dbReference>
<feature type="domain" description="Ubiquitin-like" evidence="3">
    <location>
        <begin position="28"/>
        <end position="98"/>
    </location>
</feature>
<dbReference type="PANTHER" id="PTHR12329">
    <property type="entry name" value="BCL2-ASSOCIATED ATHANOGENE"/>
    <property type="match status" value="1"/>
</dbReference>
<dbReference type="EMBL" id="JAVIJP010000033">
    <property type="protein sequence ID" value="KAL3629887.1"/>
    <property type="molecule type" value="Genomic_DNA"/>
</dbReference>
<dbReference type="InterPro" id="IPR003103">
    <property type="entry name" value="BAG_domain"/>
</dbReference>
<dbReference type="InterPro" id="IPR029071">
    <property type="entry name" value="Ubiquitin-like_domsf"/>
</dbReference>
<dbReference type="SMART" id="SM00264">
    <property type="entry name" value="BAG"/>
    <property type="match status" value="1"/>
</dbReference>
<evidence type="ECO:0000256" key="1">
    <source>
        <dbReference type="ARBA" id="ARBA00023186"/>
    </source>
</evidence>
<gene>
    <name evidence="5" type="ORF">CASFOL_026199</name>
</gene>
<feature type="domain" description="BAG" evidence="4">
    <location>
        <begin position="120"/>
        <end position="201"/>
    </location>
</feature>
<dbReference type="Gene3D" id="1.20.58.120">
    <property type="entry name" value="BAG domain"/>
    <property type="match status" value="1"/>
</dbReference>
<proteinExistence type="predicted"/>
<evidence type="ECO:0000313" key="5">
    <source>
        <dbReference type="EMBL" id="KAL3629887.1"/>
    </source>
</evidence>
<dbReference type="AlphaFoldDB" id="A0ABD3CK77"/>
<evidence type="ECO:0000259" key="3">
    <source>
        <dbReference type="PROSITE" id="PS50053"/>
    </source>
</evidence>
<dbReference type="InterPro" id="IPR039773">
    <property type="entry name" value="BAG_chaperone_regulator"/>
</dbReference>
<protein>
    <recommendedName>
        <fullName evidence="7">BAG domain-containing protein</fullName>
    </recommendedName>
</protein>
<reference evidence="6" key="1">
    <citation type="journal article" date="2024" name="IScience">
        <title>Strigolactones Initiate the Formation of Haustorium-like Structures in Castilleja.</title>
        <authorList>
            <person name="Buerger M."/>
            <person name="Peterson D."/>
            <person name="Chory J."/>
        </authorList>
    </citation>
    <scope>NUCLEOTIDE SEQUENCE [LARGE SCALE GENOMIC DNA]</scope>
</reference>
<dbReference type="InterPro" id="IPR000626">
    <property type="entry name" value="Ubiquitin-like_dom"/>
</dbReference>
<comment type="caution">
    <text evidence="5">The sequence shown here is derived from an EMBL/GenBank/DDBJ whole genome shotgun (WGS) entry which is preliminary data.</text>
</comment>
<name>A0ABD3CK77_9LAMI</name>
<dbReference type="SUPFAM" id="SSF54236">
    <property type="entry name" value="Ubiquitin-like"/>
    <property type="match status" value="1"/>
</dbReference>
<evidence type="ECO:0008006" key="7">
    <source>
        <dbReference type="Google" id="ProtNLM"/>
    </source>
</evidence>
<evidence type="ECO:0000256" key="2">
    <source>
        <dbReference type="SAM" id="Coils"/>
    </source>
</evidence>
<dbReference type="PROSITE" id="PS50053">
    <property type="entry name" value="UBIQUITIN_2"/>
    <property type="match status" value="1"/>
</dbReference>
<dbReference type="Proteomes" id="UP001632038">
    <property type="component" value="Unassembled WGS sequence"/>
</dbReference>
<dbReference type="PROSITE" id="PS51035">
    <property type="entry name" value="BAG"/>
    <property type="match status" value="1"/>
</dbReference>
<accession>A0ABD3CK77</accession>
<feature type="coiled-coil region" evidence="2">
    <location>
        <begin position="117"/>
        <end position="144"/>
    </location>
</feature>
<dbReference type="Pfam" id="PF02179">
    <property type="entry name" value="BAG"/>
    <property type="match status" value="1"/>
</dbReference>
<sequence>MKSLNPSSESSRRIGVIGLGFIPNHGSTTVNIKVCHGHDQYEVFVPSCSSFGYLKSFVCQKIGLRPERHELLFGGTQKNDDEDLQTVGVTDNSEIIVVKAKANKQESYEEVPETSGISKGEEAVAEVQNEVNKLAQQVSTLQDLLDRGIKVDDKELVVLAEMLMRQLLKLDGIEAEGEGRARRRAEVRRVQNLVETVDVLKSRNSNAINNGRRSFY</sequence>
<evidence type="ECO:0000313" key="6">
    <source>
        <dbReference type="Proteomes" id="UP001632038"/>
    </source>
</evidence>
<dbReference type="PANTHER" id="PTHR12329:SF49">
    <property type="entry name" value="BAG FAMILY MOLECULAR CHAPERONE REGULATOR 4-LIKE ISOFORM X1"/>
    <property type="match status" value="1"/>
</dbReference>
<keyword evidence="1" id="KW-0143">Chaperone</keyword>
<dbReference type="Gene3D" id="3.10.20.90">
    <property type="entry name" value="Phosphatidylinositol 3-kinase Catalytic Subunit, Chain A, domain 1"/>
    <property type="match status" value="1"/>
</dbReference>
<organism evidence="5 6">
    <name type="scientific">Castilleja foliolosa</name>
    <dbReference type="NCBI Taxonomy" id="1961234"/>
    <lineage>
        <taxon>Eukaryota</taxon>
        <taxon>Viridiplantae</taxon>
        <taxon>Streptophyta</taxon>
        <taxon>Embryophyta</taxon>
        <taxon>Tracheophyta</taxon>
        <taxon>Spermatophyta</taxon>
        <taxon>Magnoliopsida</taxon>
        <taxon>eudicotyledons</taxon>
        <taxon>Gunneridae</taxon>
        <taxon>Pentapetalae</taxon>
        <taxon>asterids</taxon>
        <taxon>lamiids</taxon>
        <taxon>Lamiales</taxon>
        <taxon>Orobanchaceae</taxon>
        <taxon>Pedicularideae</taxon>
        <taxon>Castillejinae</taxon>
        <taxon>Castilleja</taxon>
    </lineage>
</organism>
<keyword evidence="2" id="KW-0175">Coiled coil</keyword>
<evidence type="ECO:0000259" key="4">
    <source>
        <dbReference type="PROSITE" id="PS51035"/>
    </source>
</evidence>
<keyword evidence="6" id="KW-1185">Reference proteome</keyword>
<dbReference type="InterPro" id="IPR036533">
    <property type="entry name" value="BAG_dom_sf"/>
</dbReference>